<dbReference type="Proteomes" id="UP000076532">
    <property type="component" value="Unassembled WGS sequence"/>
</dbReference>
<evidence type="ECO:0000256" key="2">
    <source>
        <dbReference type="ARBA" id="ARBA00023445"/>
    </source>
</evidence>
<dbReference type="Pfam" id="PF01370">
    <property type="entry name" value="Epimerase"/>
    <property type="match status" value="1"/>
</dbReference>
<keyword evidence="6" id="KW-1185">Reference proteome</keyword>
<dbReference type="SUPFAM" id="SSF51735">
    <property type="entry name" value="NAD(P)-binding Rossmann-fold domains"/>
    <property type="match status" value="1"/>
</dbReference>
<dbReference type="PANTHER" id="PTHR10366">
    <property type="entry name" value="NAD DEPENDENT EPIMERASE/DEHYDRATASE"/>
    <property type="match status" value="1"/>
</dbReference>
<sequence>MSQPLVLITGVTGFLAQHVVAATLNAGFRVRGTIRSASKANGLLEKFPKNFETVVVQDVATSDLTDVVKGVTYVLHTASPYTFAITNGEEELLKPAINGTLNVVRAAKKASVKKVVITSSFAAMTNAAAGGPWRDYEYTENDWNPSTYEEAAKEGADLAMVYSVGKKVAEQAAWDFAKENNMAVVALNPPMIYGPALQDAATSPASLNTSAAMIYQLFSGKLTAIPDDQLPLFVDVRDVANAHVLALQKDSASGARIPLCGGGFTWAQAVDELNATRPELRSRLVPQGTGNVAPNTMATVSTRVAAEKLGLKEFIGWKQSLSDTVDSLLELEKKWNAAA</sequence>
<dbReference type="STRING" id="436010.A0A166HX86"/>
<reference evidence="5 6" key="1">
    <citation type="journal article" date="2016" name="Mol. Biol. Evol.">
        <title>Comparative Genomics of Early-Diverging Mushroom-Forming Fungi Provides Insights into the Origins of Lignocellulose Decay Capabilities.</title>
        <authorList>
            <person name="Nagy L.G."/>
            <person name="Riley R."/>
            <person name="Tritt A."/>
            <person name="Adam C."/>
            <person name="Daum C."/>
            <person name="Floudas D."/>
            <person name="Sun H."/>
            <person name="Yadav J.S."/>
            <person name="Pangilinan J."/>
            <person name="Larsson K.H."/>
            <person name="Matsuura K."/>
            <person name="Barry K."/>
            <person name="Labutti K."/>
            <person name="Kuo R."/>
            <person name="Ohm R.A."/>
            <person name="Bhattacharya S.S."/>
            <person name="Shirouzu T."/>
            <person name="Yoshinaga Y."/>
            <person name="Martin F.M."/>
            <person name="Grigoriev I.V."/>
            <person name="Hibbett D.S."/>
        </authorList>
    </citation>
    <scope>NUCLEOTIDE SEQUENCE [LARGE SCALE GENOMIC DNA]</scope>
    <source>
        <strain evidence="5 6">CBS 109695</strain>
    </source>
</reference>
<feature type="chain" id="PRO_5007874941" evidence="3">
    <location>
        <begin position="22"/>
        <end position="339"/>
    </location>
</feature>
<evidence type="ECO:0000256" key="3">
    <source>
        <dbReference type="SAM" id="SignalP"/>
    </source>
</evidence>
<dbReference type="InterPro" id="IPR050425">
    <property type="entry name" value="NAD(P)_dehydrat-like"/>
</dbReference>
<feature type="signal peptide" evidence="3">
    <location>
        <begin position="1"/>
        <end position="21"/>
    </location>
</feature>
<keyword evidence="3" id="KW-0732">Signal</keyword>
<dbReference type="AlphaFoldDB" id="A0A166HX86"/>
<dbReference type="InterPro" id="IPR001509">
    <property type="entry name" value="Epimerase_deHydtase"/>
</dbReference>
<dbReference type="GO" id="GO:0016616">
    <property type="term" value="F:oxidoreductase activity, acting on the CH-OH group of donors, NAD or NADP as acceptor"/>
    <property type="evidence" value="ECO:0007669"/>
    <property type="project" value="TreeGrafter"/>
</dbReference>
<protein>
    <submittedName>
        <fullName evidence="5">NAD(P)-binding protein</fullName>
    </submittedName>
</protein>
<dbReference type="OrthoDB" id="2735536at2759"/>
<feature type="domain" description="NAD-dependent epimerase/dehydratase" evidence="4">
    <location>
        <begin position="6"/>
        <end position="252"/>
    </location>
</feature>
<comment type="similarity">
    <text evidence="2">Belongs to the NAD(P)-dependent epimerase/dehydratase family. Dihydroflavonol-4-reductase subfamily.</text>
</comment>
<dbReference type="InterPro" id="IPR036291">
    <property type="entry name" value="NAD(P)-bd_dom_sf"/>
</dbReference>
<dbReference type="Gene3D" id="3.40.50.720">
    <property type="entry name" value="NAD(P)-binding Rossmann-like Domain"/>
    <property type="match status" value="1"/>
</dbReference>
<accession>A0A166HX86</accession>
<evidence type="ECO:0000313" key="5">
    <source>
        <dbReference type="EMBL" id="KZP19338.1"/>
    </source>
</evidence>
<keyword evidence="1" id="KW-0560">Oxidoreductase</keyword>
<dbReference type="EMBL" id="KV417564">
    <property type="protein sequence ID" value="KZP19338.1"/>
    <property type="molecule type" value="Genomic_DNA"/>
</dbReference>
<dbReference type="PANTHER" id="PTHR10366:SF564">
    <property type="entry name" value="STEROL-4-ALPHA-CARBOXYLATE 3-DEHYDROGENASE, DECARBOXYLATING"/>
    <property type="match status" value="1"/>
</dbReference>
<gene>
    <name evidence="5" type="ORF">FIBSPDRAFT_862722</name>
</gene>
<evidence type="ECO:0000256" key="1">
    <source>
        <dbReference type="ARBA" id="ARBA00023002"/>
    </source>
</evidence>
<proteinExistence type="inferred from homology"/>
<name>A0A166HX86_9AGAM</name>
<evidence type="ECO:0000259" key="4">
    <source>
        <dbReference type="Pfam" id="PF01370"/>
    </source>
</evidence>
<organism evidence="5 6">
    <name type="scientific">Athelia psychrophila</name>
    <dbReference type="NCBI Taxonomy" id="1759441"/>
    <lineage>
        <taxon>Eukaryota</taxon>
        <taxon>Fungi</taxon>
        <taxon>Dikarya</taxon>
        <taxon>Basidiomycota</taxon>
        <taxon>Agaricomycotina</taxon>
        <taxon>Agaricomycetes</taxon>
        <taxon>Agaricomycetidae</taxon>
        <taxon>Atheliales</taxon>
        <taxon>Atheliaceae</taxon>
        <taxon>Athelia</taxon>
    </lineage>
</organism>
<evidence type="ECO:0000313" key="6">
    <source>
        <dbReference type="Proteomes" id="UP000076532"/>
    </source>
</evidence>